<dbReference type="RefSeq" id="XP_045098648.1">
    <property type="nucleotide sequence ID" value="XM_045240551.1"/>
</dbReference>
<reference evidence="2 3" key="1">
    <citation type="journal article" date="2003" name="PLoS Biol.">
        <title>The genome sequence of Caenorhabditis briggsae: a platform for comparative genomics.</title>
        <authorList>
            <person name="Stein L.D."/>
            <person name="Bao Z."/>
            <person name="Blasiar D."/>
            <person name="Blumenthal T."/>
            <person name="Brent M.R."/>
            <person name="Chen N."/>
            <person name="Chinwalla A."/>
            <person name="Clarke L."/>
            <person name="Clee C."/>
            <person name="Coghlan A."/>
            <person name="Coulson A."/>
            <person name="D'Eustachio P."/>
            <person name="Fitch D.H."/>
            <person name="Fulton L.A."/>
            <person name="Fulton R.E."/>
            <person name="Griffiths-Jones S."/>
            <person name="Harris T.W."/>
            <person name="Hillier L.W."/>
            <person name="Kamath R."/>
            <person name="Kuwabara P.E."/>
            <person name="Mardis E.R."/>
            <person name="Marra M.A."/>
            <person name="Miner T.L."/>
            <person name="Minx P."/>
            <person name="Mullikin J.C."/>
            <person name="Plumb R.W."/>
            <person name="Rogers J."/>
            <person name="Schein J.E."/>
            <person name="Sohrmann M."/>
            <person name="Spieth J."/>
            <person name="Stajich J.E."/>
            <person name="Wei C."/>
            <person name="Willey D."/>
            <person name="Wilson R.K."/>
            <person name="Durbin R."/>
            <person name="Waterston R.H."/>
        </authorList>
    </citation>
    <scope>NUCLEOTIDE SEQUENCE [LARGE SCALE GENOMIC DNA]</scope>
    <source>
        <strain evidence="2 3">AF16</strain>
    </source>
</reference>
<evidence type="ECO:0000313" key="4">
    <source>
        <dbReference type="WormBase" id="CBG28061"/>
    </source>
</evidence>
<dbReference type="HOGENOM" id="CLU_3052327_0_0_1"/>
<proteinExistence type="predicted"/>
<dbReference type="WormBase" id="CBG28061">
    <property type="protein sequence ID" value="CBP31541"/>
    <property type="gene ID" value="WBGene00089475"/>
</dbReference>
<accession>B6IGQ1</accession>
<name>B6IGQ1_CAEBR</name>
<keyword evidence="3" id="KW-1185">Reference proteome</keyword>
<feature type="compositionally biased region" description="Basic and acidic residues" evidence="1">
    <location>
        <begin position="1"/>
        <end position="12"/>
    </location>
</feature>
<dbReference type="InParanoid" id="B6IGQ1"/>
<evidence type="ECO:0000313" key="2">
    <source>
        <dbReference type="EMBL" id="CAR99081.1"/>
    </source>
</evidence>
<reference evidence="2 3" key="2">
    <citation type="journal article" date="2011" name="PLoS Genet.">
        <title>Caenorhabditis briggsae recombinant inbred line genotypes reveal inter-strain incompatibility and the evolution of recombination.</title>
        <authorList>
            <person name="Ross J.A."/>
            <person name="Koboldt D.C."/>
            <person name="Staisch J.E."/>
            <person name="Chamberlin H.M."/>
            <person name="Gupta B.P."/>
            <person name="Miller R.D."/>
            <person name="Baird S.E."/>
            <person name="Haag E.S."/>
        </authorList>
    </citation>
    <scope>NUCLEOTIDE SEQUENCE [LARGE SCALE GENOMIC DNA]</scope>
    <source>
        <strain evidence="2 3">AF16</strain>
    </source>
</reference>
<organism evidence="2 3">
    <name type="scientific">Caenorhabditis briggsae</name>
    <dbReference type="NCBI Taxonomy" id="6238"/>
    <lineage>
        <taxon>Eukaryota</taxon>
        <taxon>Metazoa</taxon>
        <taxon>Ecdysozoa</taxon>
        <taxon>Nematoda</taxon>
        <taxon>Chromadorea</taxon>
        <taxon>Rhabditida</taxon>
        <taxon>Rhabditina</taxon>
        <taxon>Rhabditomorpha</taxon>
        <taxon>Rhabditoidea</taxon>
        <taxon>Rhabditidae</taxon>
        <taxon>Peloderinae</taxon>
        <taxon>Caenorhabditis</taxon>
    </lineage>
</organism>
<dbReference type="EMBL" id="HE601041">
    <property type="protein sequence ID" value="CAR99081.1"/>
    <property type="molecule type" value="Genomic_DNA"/>
</dbReference>
<dbReference type="CTD" id="68919510"/>
<feature type="region of interest" description="Disordered" evidence="1">
    <location>
        <begin position="1"/>
        <end position="31"/>
    </location>
</feature>
<sequence length="54" mass="6195">MDLESEKNEWPKPRRTSTRRIMGPSHSLSKKPQPLIFITEGIYRSARNTLVGPS</sequence>
<dbReference type="KEGG" id="cbr:CBG_28061"/>
<evidence type="ECO:0000313" key="3">
    <source>
        <dbReference type="Proteomes" id="UP000008549"/>
    </source>
</evidence>
<dbReference type="GeneID" id="68919510"/>
<gene>
    <name evidence="2 4" type="ORF">CBG28061</name>
    <name evidence="2" type="ORF">CBG_28061</name>
</gene>
<evidence type="ECO:0000256" key="1">
    <source>
        <dbReference type="SAM" id="MobiDB-lite"/>
    </source>
</evidence>
<dbReference type="Proteomes" id="UP000008549">
    <property type="component" value="Unassembled WGS sequence"/>
</dbReference>
<protein>
    <submittedName>
        <fullName evidence="2">Protein CBG28061</fullName>
    </submittedName>
</protein>
<dbReference type="AlphaFoldDB" id="B6IGQ1"/>